<dbReference type="AlphaFoldDB" id="A0A2S9KCU9"/>
<comment type="caution">
    <text evidence="1">The sequence shown here is derived from an EMBL/GenBank/DDBJ whole genome shotgun (WGS) entry which is preliminary data.</text>
</comment>
<dbReference type="OrthoDB" id="3239452at2"/>
<organism evidence="1 2">
    <name type="scientific">Malikia spinosa</name>
    <dbReference type="NCBI Taxonomy" id="86180"/>
    <lineage>
        <taxon>Bacteria</taxon>
        <taxon>Pseudomonadati</taxon>
        <taxon>Pseudomonadota</taxon>
        <taxon>Betaproteobacteria</taxon>
        <taxon>Burkholderiales</taxon>
        <taxon>Comamonadaceae</taxon>
        <taxon>Malikia</taxon>
    </lineage>
</organism>
<name>A0A2S9KCU9_9BURK</name>
<dbReference type="Proteomes" id="UP000238326">
    <property type="component" value="Unassembled WGS sequence"/>
</dbReference>
<reference evidence="1 2" key="1">
    <citation type="submission" date="2018-03" db="EMBL/GenBank/DDBJ databases">
        <title>Comparative genomics illustrates the genes involved in a hyperalkaliphilic mechanisms of Serpentinomonas isolated from highly-alkaline calcium-rich serpentinized springs.</title>
        <authorList>
            <person name="Suzuki S."/>
            <person name="Ishii S."/>
            <person name="Walworth N."/>
            <person name="Bird L."/>
            <person name="Kuenen J.G."/>
            <person name="Nealson K.H."/>
        </authorList>
    </citation>
    <scope>NUCLEOTIDE SEQUENCE [LARGE SCALE GENOMIC DNA]</scope>
    <source>
        <strain evidence="1 2">83</strain>
    </source>
</reference>
<keyword evidence="2" id="KW-1185">Reference proteome</keyword>
<proteinExistence type="predicted"/>
<sequence length="482" mass="51703">MEKRTQDRLKQYASALAADRQTQQITERTASLLLDADRLKQIAQQRSGMAADKAQGWLFEQLEVTKFNLNALKAGNDLQASTTDSLGRINDETVDVIIRRGQRHIKNFQLKSGNKASLTAHMLSDAKYSDVGLVGPSDQHGKVKDLYEKRIEKGTLKAGDYDSARQRLHKSVEAEGVSSGGTEYSEALQATDPNEAARLAGQFKRQGVVTEMHRSGLEAGKIGAAISGGVSGVSGLINLSRGEADVGEVVAQVAVDAAKGYANSYVTTAVSKGVPHLLVKAGMEQSAVSLLTKSNAHLAIAAGAVQSGKSIVKYLQGDIDGEQLLSEVSHTAMTGASAFYYGALGQAIIPIPVVGAFVGSTVGYFVGNMLHQSGLISLGEAAVVKAARERREHIEALCMAAIPLMRAHRLELDNLIAKHFAERGLLLNQAFDGLEHSLFDWNADGFTAQLERVNQAFGASLPFKTLTEFDAFMTDDDQTFVL</sequence>
<dbReference type="EMBL" id="PVLR01000036">
    <property type="protein sequence ID" value="PRD68205.1"/>
    <property type="molecule type" value="Genomic_DNA"/>
</dbReference>
<evidence type="ECO:0000313" key="1">
    <source>
        <dbReference type="EMBL" id="PRD68205.1"/>
    </source>
</evidence>
<evidence type="ECO:0000313" key="2">
    <source>
        <dbReference type="Proteomes" id="UP000238326"/>
    </source>
</evidence>
<dbReference type="RefSeq" id="WP_146115049.1">
    <property type="nucleotide sequence ID" value="NZ_PVLR01000036.1"/>
</dbReference>
<gene>
    <name evidence="1" type="ORF">C6P61_12510</name>
</gene>
<accession>A0A2S9KCU9</accession>
<protein>
    <submittedName>
        <fullName evidence="1">Uncharacterized protein</fullName>
    </submittedName>
</protein>